<evidence type="ECO:0000256" key="1">
    <source>
        <dbReference type="ARBA" id="ARBA00022603"/>
    </source>
</evidence>
<dbReference type="GO" id="GO:0032259">
    <property type="term" value="P:methylation"/>
    <property type="evidence" value="ECO:0007669"/>
    <property type="project" value="UniProtKB-KW"/>
</dbReference>
<dbReference type="CDD" id="cd20071">
    <property type="entry name" value="SET_SMYD"/>
    <property type="match status" value="1"/>
</dbReference>
<dbReference type="EMBL" id="QSBY01000010">
    <property type="protein sequence ID" value="RHW69365.1"/>
    <property type="molecule type" value="Genomic_DNA"/>
</dbReference>
<evidence type="ECO:0000256" key="3">
    <source>
        <dbReference type="ARBA" id="ARBA00022691"/>
    </source>
</evidence>
<gene>
    <name evidence="6" type="ORF">DPX39_100087900</name>
</gene>
<comment type="caution">
    <text evidence="6">The sequence shown here is derived from an EMBL/GenBank/DDBJ whole genome shotgun (WGS) entry which is preliminary data.</text>
</comment>
<keyword evidence="3" id="KW-0949">S-adenosyl-L-methionine</keyword>
<evidence type="ECO:0000256" key="4">
    <source>
        <dbReference type="SAM" id="MobiDB-lite"/>
    </source>
</evidence>
<dbReference type="InterPro" id="IPR046341">
    <property type="entry name" value="SET_dom_sf"/>
</dbReference>
<protein>
    <submittedName>
        <fullName evidence="6">SET domain containing protein</fullName>
    </submittedName>
</protein>
<feature type="domain" description="SET" evidence="5">
    <location>
        <begin position="22"/>
        <end position="415"/>
    </location>
</feature>
<keyword evidence="1" id="KW-0489">Methyltransferase</keyword>
<accession>A0A3L6KZ73</accession>
<proteinExistence type="predicted"/>
<dbReference type="SMART" id="SM00317">
    <property type="entry name" value="SET"/>
    <property type="match status" value="1"/>
</dbReference>
<evidence type="ECO:0000313" key="6">
    <source>
        <dbReference type="EMBL" id="RHW69365.1"/>
    </source>
</evidence>
<evidence type="ECO:0000256" key="2">
    <source>
        <dbReference type="ARBA" id="ARBA00022679"/>
    </source>
</evidence>
<dbReference type="PANTHER" id="PTHR46402">
    <property type="entry name" value="SET AND MYND DOMAIN-CONTAINING PROTEIN 5"/>
    <property type="match status" value="1"/>
</dbReference>
<organism evidence="6 7">
    <name type="scientific">Trypanosoma brucei equiperdum</name>
    <dbReference type="NCBI Taxonomy" id="630700"/>
    <lineage>
        <taxon>Eukaryota</taxon>
        <taxon>Discoba</taxon>
        <taxon>Euglenozoa</taxon>
        <taxon>Kinetoplastea</taxon>
        <taxon>Metakinetoplastina</taxon>
        <taxon>Trypanosomatida</taxon>
        <taxon>Trypanosomatidae</taxon>
        <taxon>Trypanosoma</taxon>
    </lineage>
</organism>
<keyword evidence="2" id="KW-0808">Transferase</keyword>
<dbReference type="PROSITE" id="PS50280">
    <property type="entry name" value="SET"/>
    <property type="match status" value="1"/>
</dbReference>
<dbReference type="AlphaFoldDB" id="A0A3L6KZ73"/>
<evidence type="ECO:0000313" key="7">
    <source>
        <dbReference type="Proteomes" id="UP000266743"/>
    </source>
</evidence>
<dbReference type="SUPFAM" id="SSF82199">
    <property type="entry name" value="SET domain"/>
    <property type="match status" value="1"/>
</dbReference>
<reference evidence="6 7" key="1">
    <citation type="submission" date="2018-09" db="EMBL/GenBank/DDBJ databases">
        <title>whole genome sequence of T. equiperdum IVM-t1 strain.</title>
        <authorList>
            <person name="Suganuma K."/>
        </authorList>
    </citation>
    <scope>NUCLEOTIDE SEQUENCE [LARGE SCALE GENOMIC DNA]</scope>
    <source>
        <strain evidence="6 7">IVM-t1</strain>
    </source>
</reference>
<feature type="region of interest" description="Disordered" evidence="4">
    <location>
        <begin position="225"/>
        <end position="250"/>
    </location>
</feature>
<dbReference type="InterPro" id="IPR001214">
    <property type="entry name" value="SET_dom"/>
</dbReference>
<dbReference type="Pfam" id="PF00856">
    <property type="entry name" value="SET"/>
    <property type="match status" value="1"/>
</dbReference>
<name>A0A3L6KZ73_9TRYP</name>
<dbReference type="GO" id="GO:0045814">
    <property type="term" value="P:negative regulation of gene expression, epigenetic"/>
    <property type="evidence" value="ECO:0007669"/>
    <property type="project" value="TreeGrafter"/>
</dbReference>
<dbReference type="Proteomes" id="UP000266743">
    <property type="component" value="Chromosome 10"/>
</dbReference>
<sequence length="507" mass="57288">MVLPSPHWNYCESFYAPVTEGASFRIQTDSVKGKGLVAQKKIREGDVVHEETALCCSQNLDDHLSKVAVCGNCLLFLESPAQSVARVTKDEALTSALPFRESCADIRQVPCVRSESGCAMVFCSVRCREAAWSRFHRCGCRGRMSEEQKGAYDEFVTHDWNLGALNYSDTVFLGFRFVCMVVTNIRFHKQPVEVAYQPVSQLAKLPLTDFRLTYLLGPSKENGGIVAERGSESSSKSGGEEDDNSGQQWQQHWLRKLEESRCTSVHRYSAEDSHAAGVFLEKGVGLLDRVLRFTDEERHFFTPTRWSELLGAMLLNGQERSRPSYYEQLKCKVKVIPDAAARMDAFEEKVRAAGFDARQLMCGSRGQGIYTIGCLLNHSCEPNLQVLYTAVGDETLSIEALRDIEPGEELNISYVDETLPYPQRQLILYEHYFFICKCPKCTREAPDWERQVMEVRNNLLPAAEGMWIIRSEHRKGDCLLKMVVSTRPSLALSDLLRCTLHPPCICF</sequence>
<dbReference type="Gene3D" id="2.170.270.10">
    <property type="entry name" value="SET domain"/>
    <property type="match status" value="1"/>
</dbReference>
<evidence type="ECO:0000259" key="5">
    <source>
        <dbReference type="PROSITE" id="PS50280"/>
    </source>
</evidence>
<dbReference type="PANTHER" id="PTHR46402:SF2">
    <property type="entry name" value="HISTONE-LYSINE N-TRIMETHYLTRANSFERASE SMYD5"/>
    <property type="match status" value="1"/>
</dbReference>
<dbReference type="GO" id="GO:0042799">
    <property type="term" value="F:histone H4K20 methyltransferase activity"/>
    <property type="evidence" value="ECO:0007669"/>
    <property type="project" value="TreeGrafter"/>
</dbReference>